<sequence length="162" mass="15920">MRIAAAVITVSALAFAVVGCSSDDSGSTDSTPNSAKDNVSAALSSAANAAEGAASSVGAAAESAASSAGAAVSTLASQARGAVDTAKVATFTATFKVRYPSLAEGRDDAVIGDILEQTCADIDADKPESEVVTSLEARAGNEGTAATPEQAQEIYNMAKPAC</sequence>
<gene>
    <name evidence="2" type="ORF">ACFO6S_18020</name>
</gene>
<keyword evidence="3" id="KW-1185">Reference proteome</keyword>
<keyword evidence="1" id="KW-0732">Signal</keyword>
<feature type="chain" id="PRO_5046320750" description="Lipoprotein" evidence="1">
    <location>
        <begin position="17"/>
        <end position="162"/>
    </location>
</feature>
<evidence type="ECO:0000256" key="1">
    <source>
        <dbReference type="SAM" id="SignalP"/>
    </source>
</evidence>
<evidence type="ECO:0008006" key="4">
    <source>
        <dbReference type="Google" id="ProtNLM"/>
    </source>
</evidence>
<evidence type="ECO:0000313" key="2">
    <source>
        <dbReference type="EMBL" id="MFC4605600.1"/>
    </source>
</evidence>
<feature type="signal peptide" evidence="1">
    <location>
        <begin position="1"/>
        <end position="16"/>
    </location>
</feature>
<dbReference type="RefSeq" id="WP_378419323.1">
    <property type="nucleotide sequence ID" value="NZ_JBHSFO010000012.1"/>
</dbReference>
<comment type="caution">
    <text evidence="2">The sequence shown here is derived from an EMBL/GenBank/DDBJ whole genome shotgun (WGS) entry which is preliminary data.</text>
</comment>
<reference evidence="3" key="1">
    <citation type="journal article" date="2019" name="Int. J. Syst. Evol. Microbiol.">
        <title>The Global Catalogue of Microorganisms (GCM) 10K type strain sequencing project: providing services to taxonomists for standard genome sequencing and annotation.</title>
        <authorList>
            <consortium name="The Broad Institute Genomics Platform"/>
            <consortium name="The Broad Institute Genome Sequencing Center for Infectious Disease"/>
            <person name="Wu L."/>
            <person name="Ma J."/>
        </authorList>
    </citation>
    <scope>NUCLEOTIDE SEQUENCE [LARGE SCALE GENOMIC DNA]</scope>
    <source>
        <strain evidence="3">CCUG 54520</strain>
    </source>
</reference>
<dbReference type="PROSITE" id="PS51257">
    <property type="entry name" value="PROKAR_LIPOPROTEIN"/>
    <property type="match status" value="1"/>
</dbReference>
<evidence type="ECO:0000313" key="3">
    <source>
        <dbReference type="Proteomes" id="UP001595914"/>
    </source>
</evidence>
<protein>
    <recommendedName>
        <fullName evidence="4">Lipoprotein</fullName>
    </recommendedName>
</protein>
<name>A0ABV9FXU8_9NOCA</name>
<organism evidence="2 3">
    <name type="scientific">Rhodococcus kronopolitis</name>
    <dbReference type="NCBI Taxonomy" id="1460226"/>
    <lineage>
        <taxon>Bacteria</taxon>
        <taxon>Bacillati</taxon>
        <taxon>Actinomycetota</taxon>
        <taxon>Actinomycetes</taxon>
        <taxon>Mycobacteriales</taxon>
        <taxon>Nocardiaceae</taxon>
        <taxon>Rhodococcus</taxon>
    </lineage>
</organism>
<proteinExistence type="predicted"/>
<dbReference type="Proteomes" id="UP001595914">
    <property type="component" value="Unassembled WGS sequence"/>
</dbReference>
<dbReference type="EMBL" id="JBHSFO010000012">
    <property type="protein sequence ID" value="MFC4605600.1"/>
    <property type="molecule type" value="Genomic_DNA"/>
</dbReference>
<accession>A0ABV9FXU8</accession>